<dbReference type="RefSeq" id="WP_379956758.1">
    <property type="nucleotide sequence ID" value="NZ_JAUYVI010000005.1"/>
</dbReference>
<dbReference type="InterPro" id="IPR011006">
    <property type="entry name" value="CheY-like_superfamily"/>
</dbReference>
<keyword evidence="1 2" id="KW-0597">Phosphoprotein</keyword>
<dbReference type="Proteomes" id="UP001230156">
    <property type="component" value="Unassembled WGS sequence"/>
</dbReference>
<keyword evidence="5" id="KW-1185">Reference proteome</keyword>
<evidence type="ECO:0000313" key="4">
    <source>
        <dbReference type="EMBL" id="MDQ7249112.1"/>
    </source>
</evidence>
<evidence type="ECO:0000256" key="1">
    <source>
        <dbReference type="ARBA" id="ARBA00022553"/>
    </source>
</evidence>
<dbReference type="PANTHER" id="PTHR44591">
    <property type="entry name" value="STRESS RESPONSE REGULATOR PROTEIN 1"/>
    <property type="match status" value="1"/>
</dbReference>
<comment type="caution">
    <text evidence="4">The sequence shown here is derived from an EMBL/GenBank/DDBJ whole genome shotgun (WGS) entry which is preliminary data.</text>
</comment>
<protein>
    <submittedName>
        <fullName evidence="4">Response regulator</fullName>
    </submittedName>
</protein>
<dbReference type="InterPro" id="IPR001789">
    <property type="entry name" value="Sig_transdc_resp-reg_receiver"/>
</dbReference>
<feature type="domain" description="Response regulatory" evidence="3">
    <location>
        <begin position="12"/>
        <end position="129"/>
    </location>
</feature>
<accession>A0ABU0YN32</accession>
<reference evidence="5" key="1">
    <citation type="submission" date="2023-08" db="EMBL/GenBank/DDBJ databases">
        <title>Rhodospirillaceae gen. nov., a novel taxon isolated from the Yangtze River Yuezi River estuary sludge.</title>
        <authorList>
            <person name="Ruan L."/>
        </authorList>
    </citation>
    <scope>NUCLEOTIDE SEQUENCE [LARGE SCALE GENOMIC DNA]</scope>
    <source>
        <strain evidence="5">R-7</strain>
    </source>
</reference>
<sequence length="165" mass="17619">MHLQPSAATRHSILIVDDDLAARTQLRRLLAANGHTVIEAGNGRIARGLLADREIDLVLSDIFMPECDGFELIAAIRAMERPVPVIAMSDHESWTGLSFLDAANDLGAAAVIEKPFRADVLLRLLDAALLPAAQNARVVALGVLAEPEPNCVPSGLEWVGGRSAE</sequence>
<dbReference type="CDD" id="cd00156">
    <property type="entry name" value="REC"/>
    <property type="match status" value="1"/>
</dbReference>
<dbReference type="SMART" id="SM00448">
    <property type="entry name" value="REC"/>
    <property type="match status" value="1"/>
</dbReference>
<dbReference type="EMBL" id="JAUYVI010000005">
    <property type="protein sequence ID" value="MDQ7249112.1"/>
    <property type="molecule type" value="Genomic_DNA"/>
</dbReference>
<dbReference type="SUPFAM" id="SSF52172">
    <property type="entry name" value="CheY-like"/>
    <property type="match status" value="1"/>
</dbReference>
<gene>
    <name evidence="4" type="ORF">Q8A70_15600</name>
</gene>
<feature type="modified residue" description="4-aspartylphosphate" evidence="2">
    <location>
        <position position="61"/>
    </location>
</feature>
<dbReference type="InterPro" id="IPR050595">
    <property type="entry name" value="Bact_response_regulator"/>
</dbReference>
<dbReference type="Gene3D" id="3.40.50.2300">
    <property type="match status" value="1"/>
</dbReference>
<dbReference type="PANTHER" id="PTHR44591:SF23">
    <property type="entry name" value="CHEY SUBFAMILY"/>
    <property type="match status" value="1"/>
</dbReference>
<evidence type="ECO:0000256" key="2">
    <source>
        <dbReference type="PROSITE-ProRule" id="PRU00169"/>
    </source>
</evidence>
<dbReference type="PROSITE" id="PS50110">
    <property type="entry name" value="RESPONSE_REGULATORY"/>
    <property type="match status" value="1"/>
</dbReference>
<dbReference type="Pfam" id="PF00072">
    <property type="entry name" value="Response_reg"/>
    <property type="match status" value="1"/>
</dbReference>
<evidence type="ECO:0000259" key="3">
    <source>
        <dbReference type="PROSITE" id="PS50110"/>
    </source>
</evidence>
<proteinExistence type="predicted"/>
<name>A0ABU0YN32_9PROT</name>
<organism evidence="4 5">
    <name type="scientific">Dongia sedimenti</name>
    <dbReference type="NCBI Taxonomy" id="3064282"/>
    <lineage>
        <taxon>Bacteria</taxon>
        <taxon>Pseudomonadati</taxon>
        <taxon>Pseudomonadota</taxon>
        <taxon>Alphaproteobacteria</taxon>
        <taxon>Rhodospirillales</taxon>
        <taxon>Dongiaceae</taxon>
        <taxon>Dongia</taxon>
    </lineage>
</organism>
<evidence type="ECO:0000313" key="5">
    <source>
        <dbReference type="Proteomes" id="UP001230156"/>
    </source>
</evidence>